<comment type="pathway">
    <text evidence="4">Polyol metabolism; glycerol degradation via glycerol kinase pathway; glycerone phosphate from sn-glycerol 3-phosphate (anaerobic route): step 1/1.</text>
</comment>
<evidence type="ECO:0000256" key="12">
    <source>
        <dbReference type="ARBA" id="ARBA00023136"/>
    </source>
</evidence>
<dbReference type="PANTHER" id="PTHR11985">
    <property type="entry name" value="GLYCEROL-3-PHOSPHATE DEHYDROGENASE"/>
    <property type="match status" value="1"/>
</dbReference>
<comment type="subcellular location">
    <subcellularLocation>
        <location evidence="3">Cell membrane</location>
        <topology evidence="3">Peripheral membrane protein</topology>
    </subcellularLocation>
</comment>
<protein>
    <recommendedName>
        <fullName evidence="7">glycerol-3-phosphate dehydrogenase</fullName>
        <ecNumber evidence="7">1.1.5.3</ecNumber>
    </recommendedName>
</protein>
<dbReference type="InterPro" id="IPR036188">
    <property type="entry name" value="FAD/NAD-bd_sf"/>
</dbReference>
<dbReference type="GO" id="GO:0050660">
    <property type="term" value="F:flavin adenine dinucleotide binding"/>
    <property type="evidence" value="ECO:0007669"/>
    <property type="project" value="InterPro"/>
</dbReference>
<comment type="catalytic activity">
    <reaction evidence="13">
        <text>a quinone + sn-glycerol 3-phosphate = dihydroxyacetone phosphate + a quinol</text>
        <dbReference type="Rhea" id="RHEA:18977"/>
        <dbReference type="ChEBI" id="CHEBI:24646"/>
        <dbReference type="ChEBI" id="CHEBI:57597"/>
        <dbReference type="ChEBI" id="CHEBI:57642"/>
        <dbReference type="ChEBI" id="CHEBI:132124"/>
        <dbReference type="EC" id="1.1.5.3"/>
    </reaction>
</comment>
<dbReference type="SUPFAM" id="SSF51905">
    <property type="entry name" value="FAD/NAD(P)-binding domain"/>
    <property type="match status" value="1"/>
</dbReference>
<evidence type="ECO:0000256" key="2">
    <source>
        <dbReference type="ARBA" id="ARBA00001974"/>
    </source>
</evidence>
<evidence type="ECO:0000256" key="6">
    <source>
        <dbReference type="ARBA" id="ARBA00011331"/>
    </source>
</evidence>
<evidence type="ECO:0000256" key="7">
    <source>
        <dbReference type="ARBA" id="ARBA00013029"/>
    </source>
</evidence>
<keyword evidence="9" id="KW-0285">Flavoprotein</keyword>
<dbReference type="Pfam" id="PF04324">
    <property type="entry name" value="Fer2_BFD"/>
    <property type="match status" value="1"/>
</dbReference>
<gene>
    <name evidence="16" type="primary">glpA</name>
    <name evidence="16" type="ORF">CWE10_12985</name>
</gene>
<reference evidence="16" key="1">
    <citation type="submission" date="2017-11" db="EMBL/GenBank/DDBJ databases">
        <title>Three new genomes from thermophilic consortium.</title>
        <authorList>
            <person name="Quaggio R."/>
            <person name="Amgarten D."/>
            <person name="Setubal J.C."/>
        </authorList>
    </citation>
    <scope>NUCLEOTIDE SEQUENCE</scope>
    <source>
        <strain evidence="16">ZCTH01-B2</strain>
    </source>
</reference>
<evidence type="ECO:0000256" key="4">
    <source>
        <dbReference type="ARBA" id="ARBA00005157"/>
    </source>
</evidence>
<comment type="similarity">
    <text evidence="5">Belongs to the FAD-dependent glycerol-3-phosphate dehydrogenase family.</text>
</comment>
<evidence type="ECO:0000259" key="15">
    <source>
        <dbReference type="Pfam" id="PF04324"/>
    </source>
</evidence>
<keyword evidence="12" id="KW-0472">Membrane</keyword>
<dbReference type="InterPro" id="IPR000447">
    <property type="entry name" value="G3P_DH_FAD-dep"/>
</dbReference>
<comment type="caution">
    <text evidence="16">The sequence shown here is derived from an EMBL/GenBank/DDBJ whole genome shotgun (WGS) entry which is preliminary data.</text>
</comment>
<dbReference type="EMBL" id="PIUK01000138">
    <property type="protein sequence ID" value="MBY6277105.1"/>
    <property type="molecule type" value="Genomic_DNA"/>
</dbReference>
<dbReference type="GO" id="GO:0010181">
    <property type="term" value="F:FMN binding"/>
    <property type="evidence" value="ECO:0007669"/>
    <property type="project" value="InterPro"/>
</dbReference>
<organism evidence="16 17">
    <name type="scientific">Symbiobacterium thermophilum</name>
    <dbReference type="NCBI Taxonomy" id="2734"/>
    <lineage>
        <taxon>Bacteria</taxon>
        <taxon>Bacillati</taxon>
        <taxon>Bacillota</taxon>
        <taxon>Clostridia</taxon>
        <taxon>Eubacteriales</taxon>
        <taxon>Symbiobacteriaceae</taxon>
        <taxon>Symbiobacterium</taxon>
    </lineage>
</organism>
<dbReference type="PROSITE" id="PS00978">
    <property type="entry name" value="FAD_G3PDH_2"/>
    <property type="match status" value="1"/>
</dbReference>
<dbReference type="Pfam" id="PF01266">
    <property type="entry name" value="DAO"/>
    <property type="match status" value="1"/>
</dbReference>
<dbReference type="PANTHER" id="PTHR11985:SF15">
    <property type="entry name" value="GLYCEROL-3-PHOSPHATE DEHYDROGENASE, MITOCHONDRIAL"/>
    <property type="match status" value="1"/>
</dbReference>
<comment type="cofactor">
    <cofactor evidence="2">
        <name>FAD</name>
        <dbReference type="ChEBI" id="CHEBI:57692"/>
    </cofactor>
</comment>
<dbReference type="NCBIfam" id="TIGR03377">
    <property type="entry name" value="glycerol3P_GlpA"/>
    <property type="match status" value="1"/>
</dbReference>
<evidence type="ECO:0000259" key="14">
    <source>
        <dbReference type="Pfam" id="PF01266"/>
    </source>
</evidence>
<dbReference type="Gene3D" id="1.10.10.1100">
    <property type="entry name" value="BFD-like [2Fe-2S]-binding domain"/>
    <property type="match status" value="1"/>
</dbReference>
<dbReference type="CDD" id="cd19946">
    <property type="entry name" value="GlpA-like_Fer2_BFD-like"/>
    <property type="match status" value="1"/>
</dbReference>
<dbReference type="GO" id="GO:0009331">
    <property type="term" value="C:glycerol-3-phosphate dehydrogenase (FAD) complex"/>
    <property type="evidence" value="ECO:0007669"/>
    <property type="project" value="InterPro"/>
</dbReference>
<dbReference type="GO" id="GO:0004368">
    <property type="term" value="F:glycerol-3-phosphate dehydrogenase (quinone) activity"/>
    <property type="evidence" value="ECO:0007669"/>
    <property type="project" value="UniProtKB-EC"/>
</dbReference>
<sequence length="545" mass="57511">MLQAIVIGGGATGAGILRDLALRGVRAALVEQGDLVHGTSSRYHGLLHSGGRYAVKDPESARECAVENQIVRRIAPFAVEPCGGLFVRLEQDDPAYARRWVAACREAGIPVEEVDPDRLRREEPLLAGSVCEAWAVPDAAVDGWRLVRGNVAAAEARGARVFTYRRVVGLLMDGRRVAGVRLLNLATGEEERLEAELVINAAGAWAGQIAAMAGAPLDVVADRGVLLVYHGRLTSRVVNRLRKPGNGDIFVPAGSVTLLGTTATPVPDPDDISVPPEEVEELKRLGAEMLPMAATARILRAFAGVRPLFGSGPGGNTREISRGFAVIDHEAEHGVPGLLSVVGGKLTTYRMMAEKAVDVAAARLGVTVPCRTAEEPILPPPDPDAVRRLVHLVGRDLAQAVADRHPATLPQIAEAIARPGGRQVVCECEQVTAGELVGTARELGAPSLGDLRRRTRLGMGTCQGGFCGYRAALLLAREGIVAPEQVPALLARFQAERWRGVRGGLGGLELRAAELNYALARAQMAMEPAAGTADAVAQMGGAGHD</sequence>
<dbReference type="InterPro" id="IPR041854">
    <property type="entry name" value="BFD-like_2Fe2S-bd_dom_sf"/>
</dbReference>
<evidence type="ECO:0000256" key="9">
    <source>
        <dbReference type="ARBA" id="ARBA00022630"/>
    </source>
</evidence>
<dbReference type="Gene3D" id="3.50.50.60">
    <property type="entry name" value="FAD/NAD(P)-binding domain"/>
    <property type="match status" value="2"/>
</dbReference>
<evidence type="ECO:0000256" key="13">
    <source>
        <dbReference type="ARBA" id="ARBA00049055"/>
    </source>
</evidence>
<proteinExistence type="inferred from homology"/>
<name>A0A953IES2_SYMTR</name>
<dbReference type="InterPro" id="IPR006076">
    <property type="entry name" value="FAD-dep_OxRdtase"/>
</dbReference>
<dbReference type="PRINTS" id="PR01001">
    <property type="entry name" value="FADG3PDH"/>
</dbReference>
<evidence type="ECO:0000256" key="11">
    <source>
        <dbReference type="ARBA" id="ARBA00023002"/>
    </source>
</evidence>
<comment type="cofactor">
    <cofactor evidence="1">
        <name>FMN</name>
        <dbReference type="ChEBI" id="CHEBI:58210"/>
    </cofactor>
</comment>
<dbReference type="InterPro" id="IPR017752">
    <property type="entry name" value="G3P_DH_GlpA_su"/>
</dbReference>
<evidence type="ECO:0000313" key="17">
    <source>
        <dbReference type="Proteomes" id="UP000732377"/>
    </source>
</evidence>
<evidence type="ECO:0000256" key="5">
    <source>
        <dbReference type="ARBA" id="ARBA00007330"/>
    </source>
</evidence>
<evidence type="ECO:0000256" key="8">
    <source>
        <dbReference type="ARBA" id="ARBA00022475"/>
    </source>
</evidence>
<dbReference type="EC" id="1.1.5.3" evidence="7"/>
<dbReference type="Gene3D" id="3.30.9.10">
    <property type="entry name" value="D-Amino Acid Oxidase, subunit A, domain 2"/>
    <property type="match status" value="1"/>
</dbReference>
<accession>A0A953IES2</accession>
<dbReference type="NCBIfam" id="NF008313">
    <property type="entry name" value="PRK11101.1"/>
    <property type="match status" value="1"/>
</dbReference>
<dbReference type="RefSeq" id="WP_273380242.1">
    <property type="nucleotide sequence ID" value="NZ_PIUK01000138.1"/>
</dbReference>
<keyword evidence="11" id="KW-0560">Oxidoreductase</keyword>
<keyword evidence="10" id="KW-0274">FAD</keyword>
<dbReference type="Proteomes" id="UP000732377">
    <property type="component" value="Unassembled WGS sequence"/>
</dbReference>
<evidence type="ECO:0000256" key="10">
    <source>
        <dbReference type="ARBA" id="ARBA00022827"/>
    </source>
</evidence>
<feature type="domain" description="FAD dependent oxidoreductase" evidence="14">
    <location>
        <begin position="4"/>
        <end position="350"/>
    </location>
</feature>
<dbReference type="GO" id="GO:0005886">
    <property type="term" value="C:plasma membrane"/>
    <property type="evidence" value="ECO:0007669"/>
    <property type="project" value="UniProtKB-SubCell"/>
</dbReference>
<evidence type="ECO:0000313" key="16">
    <source>
        <dbReference type="EMBL" id="MBY6277105.1"/>
    </source>
</evidence>
<keyword evidence="8" id="KW-1003">Cell membrane</keyword>
<evidence type="ECO:0000256" key="3">
    <source>
        <dbReference type="ARBA" id="ARBA00004202"/>
    </source>
</evidence>
<comment type="subunit">
    <text evidence="6">Composed of a catalytic GlpA/B dimer and of membrane bound GlpC.</text>
</comment>
<dbReference type="AlphaFoldDB" id="A0A953IES2"/>
<dbReference type="GO" id="GO:0006072">
    <property type="term" value="P:glycerol-3-phosphate metabolic process"/>
    <property type="evidence" value="ECO:0007669"/>
    <property type="project" value="InterPro"/>
</dbReference>
<evidence type="ECO:0000256" key="1">
    <source>
        <dbReference type="ARBA" id="ARBA00001917"/>
    </source>
</evidence>
<dbReference type="InterPro" id="IPR007419">
    <property type="entry name" value="BFD-like_2Fe2S-bd_dom"/>
</dbReference>
<feature type="domain" description="BFD-like [2Fe-2S]-binding" evidence="15">
    <location>
        <begin position="424"/>
        <end position="476"/>
    </location>
</feature>
<dbReference type="GO" id="GO:0046174">
    <property type="term" value="P:polyol catabolic process"/>
    <property type="evidence" value="ECO:0007669"/>
    <property type="project" value="InterPro"/>
</dbReference>